<protein>
    <submittedName>
        <fullName evidence="3">Kinase-like domain-containing protein</fullName>
    </submittedName>
</protein>
<keyword evidence="4" id="KW-1185">Reference proteome</keyword>
<dbReference type="EMBL" id="MU863948">
    <property type="protein sequence ID" value="KAK4198307.1"/>
    <property type="molecule type" value="Genomic_DNA"/>
</dbReference>
<dbReference type="GO" id="GO:0005524">
    <property type="term" value="F:ATP binding"/>
    <property type="evidence" value="ECO:0007669"/>
    <property type="project" value="InterPro"/>
</dbReference>
<keyword evidence="3" id="KW-0418">Kinase</keyword>
<keyword evidence="3" id="KW-0808">Transferase</keyword>
<dbReference type="PROSITE" id="PS50011">
    <property type="entry name" value="PROTEIN_KINASE_DOM"/>
    <property type="match status" value="1"/>
</dbReference>
<reference evidence="3" key="1">
    <citation type="journal article" date="2023" name="Mol. Phylogenet. Evol.">
        <title>Genome-scale phylogeny and comparative genomics of the fungal order Sordariales.</title>
        <authorList>
            <person name="Hensen N."/>
            <person name="Bonometti L."/>
            <person name="Westerberg I."/>
            <person name="Brannstrom I.O."/>
            <person name="Guillou S."/>
            <person name="Cros-Aarteil S."/>
            <person name="Calhoun S."/>
            <person name="Haridas S."/>
            <person name="Kuo A."/>
            <person name="Mondo S."/>
            <person name="Pangilinan J."/>
            <person name="Riley R."/>
            <person name="LaButti K."/>
            <person name="Andreopoulos B."/>
            <person name="Lipzen A."/>
            <person name="Chen C."/>
            <person name="Yan M."/>
            <person name="Daum C."/>
            <person name="Ng V."/>
            <person name="Clum A."/>
            <person name="Steindorff A."/>
            <person name="Ohm R.A."/>
            <person name="Martin F."/>
            <person name="Silar P."/>
            <person name="Natvig D.O."/>
            <person name="Lalanne C."/>
            <person name="Gautier V."/>
            <person name="Ament-Velasquez S.L."/>
            <person name="Kruys A."/>
            <person name="Hutchinson M.I."/>
            <person name="Powell A.J."/>
            <person name="Barry K."/>
            <person name="Miller A.N."/>
            <person name="Grigoriev I.V."/>
            <person name="Debuchy R."/>
            <person name="Gladieux P."/>
            <person name="Hiltunen Thoren M."/>
            <person name="Johannesson H."/>
        </authorList>
    </citation>
    <scope>NUCLEOTIDE SEQUENCE</scope>
    <source>
        <strain evidence="3">CBS 315.58</strain>
    </source>
</reference>
<dbReference type="Gene3D" id="1.10.510.10">
    <property type="entry name" value="Transferase(Phosphotransferase) domain 1"/>
    <property type="match status" value="1"/>
</dbReference>
<dbReference type="PANTHER" id="PTHR44167:SF31">
    <property type="entry name" value="PROTEIN CBG02007"/>
    <property type="match status" value="1"/>
</dbReference>
<feature type="domain" description="Protein kinase" evidence="2">
    <location>
        <begin position="7"/>
        <end position="368"/>
    </location>
</feature>
<gene>
    <name evidence="3" type="ORF">QBC40DRAFT_179007</name>
</gene>
<dbReference type="AlphaFoldDB" id="A0AAN7ATS6"/>
<evidence type="ECO:0000313" key="3">
    <source>
        <dbReference type="EMBL" id="KAK4198307.1"/>
    </source>
</evidence>
<dbReference type="GO" id="GO:0005737">
    <property type="term" value="C:cytoplasm"/>
    <property type="evidence" value="ECO:0007669"/>
    <property type="project" value="TreeGrafter"/>
</dbReference>
<dbReference type="PANTHER" id="PTHR44167">
    <property type="entry name" value="OVARIAN-SPECIFIC SERINE/THREONINE-PROTEIN KINASE LOK-RELATED"/>
    <property type="match status" value="1"/>
</dbReference>
<dbReference type="InterPro" id="IPR000719">
    <property type="entry name" value="Prot_kinase_dom"/>
</dbReference>
<comment type="caution">
    <text evidence="3">The sequence shown here is derived from an EMBL/GenBank/DDBJ whole genome shotgun (WGS) entry which is preliminary data.</text>
</comment>
<dbReference type="GO" id="GO:0005634">
    <property type="term" value="C:nucleus"/>
    <property type="evidence" value="ECO:0007669"/>
    <property type="project" value="TreeGrafter"/>
</dbReference>
<evidence type="ECO:0000256" key="1">
    <source>
        <dbReference type="SAM" id="MobiDB-lite"/>
    </source>
</evidence>
<accession>A0AAN7ATS6</accession>
<dbReference type="Proteomes" id="UP001303160">
    <property type="component" value="Unassembled WGS sequence"/>
</dbReference>
<dbReference type="GO" id="GO:0004674">
    <property type="term" value="F:protein serine/threonine kinase activity"/>
    <property type="evidence" value="ECO:0007669"/>
    <property type="project" value="TreeGrafter"/>
</dbReference>
<dbReference type="GO" id="GO:0044773">
    <property type="term" value="P:mitotic DNA damage checkpoint signaling"/>
    <property type="evidence" value="ECO:0007669"/>
    <property type="project" value="TreeGrafter"/>
</dbReference>
<reference evidence="3" key="2">
    <citation type="submission" date="2023-05" db="EMBL/GenBank/DDBJ databases">
        <authorList>
            <consortium name="Lawrence Berkeley National Laboratory"/>
            <person name="Steindorff A."/>
            <person name="Hensen N."/>
            <person name="Bonometti L."/>
            <person name="Westerberg I."/>
            <person name="Brannstrom I.O."/>
            <person name="Guillou S."/>
            <person name="Cros-Aarteil S."/>
            <person name="Calhoun S."/>
            <person name="Haridas S."/>
            <person name="Kuo A."/>
            <person name="Mondo S."/>
            <person name="Pangilinan J."/>
            <person name="Riley R."/>
            <person name="Labutti K."/>
            <person name="Andreopoulos B."/>
            <person name="Lipzen A."/>
            <person name="Chen C."/>
            <person name="Yanf M."/>
            <person name="Daum C."/>
            <person name="Ng V."/>
            <person name="Clum A."/>
            <person name="Ohm R."/>
            <person name="Martin F."/>
            <person name="Silar P."/>
            <person name="Natvig D."/>
            <person name="Lalanne C."/>
            <person name="Gautier V."/>
            <person name="Ament-Velasquez S.L."/>
            <person name="Kruys A."/>
            <person name="Hutchinson M.I."/>
            <person name="Powell A.J."/>
            <person name="Barry K."/>
            <person name="Miller A.N."/>
            <person name="Grigoriev I.V."/>
            <person name="Debuchy R."/>
            <person name="Gladieux P."/>
            <person name="Thoren M.H."/>
            <person name="Johannesson H."/>
        </authorList>
    </citation>
    <scope>NUCLEOTIDE SEQUENCE</scope>
    <source>
        <strain evidence="3">CBS 315.58</strain>
    </source>
</reference>
<proteinExistence type="predicted"/>
<evidence type="ECO:0000313" key="4">
    <source>
        <dbReference type="Proteomes" id="UP001303160"/>
    </source>
</evidence>
<dbReference type="SUPFAM" id="SSF56112">
    <property type="entry name" value="Protein kinase-like (PK-like)"/>
    <property type="match status" value="1"/>
</dbReference>
<dbReference type="SMART" id="SM00220">
    <property type="entry name" value="S_TKc"/>
    <property type="match status" value="1"/>
</dbReference>
<evidence type="ECO:0000259" key="2">
    <source>
        <dbReference type="PROSITE" id="PS50011"/>
    </source>
</evidence>
<dbReference type="Pfam" id="PF00069">
    <property type="entry name" value="Pkinase"/>
    <property type="match status" value="1"/>
</dbReference>
<name>A0AAN7ATS6_9PEZI</name>
<sequence>MLLPRCIRSVPFARGGCSRQAARIRRSSTASPPLPGPVTGQSGRTYTPTKLLYSRFHSNWDFHTRIYEAKYDNQSFVLKQPIPRYYEQALDIAAEFPDGSQYLRHPTDHIKEPHTLVYPYYKTTLLDLITEFPEFPVVERLKVLRHVAQGIKELHDREWLHLDIKPDNILLHWESSPPTGPVEGQVVTSAVLSDFDISLKIPPMPNPDRYTIFNLQHAVGNVHWRSPEAQTGLGLTKASDVYSFALVCLYTLGASEYLIIPREERARLIEEDIPDELHVLVQHMCYFEPTEEEFDGLLKHMAGDEVWRERLGHAFEQAKSVIEKYSDQKLSCWGKELGEEMVGLVLGMTRMDPRKRLTIGEVLESEVFNI</sequence>
<dbReference type="InterPro" id="IPR011009">
    <property type="entry name" value="Kinase-like_dom_sf"/>
</dbReference>
<feature type="region of interest" description="Disordered" evidence="1">
    <location>
        <begin position="21"/>
        <end position="43"/>
    </location>
</feature>
<organism evidence="3 4">
    <name type="scientific">Triangularia verruculosa</name>
    <dbReference type="NCBI Taxonomy" id="2587418"/>
    <lineage>
        <taxon>Eukaryota</taxon>
        <taxon>Fungi</taxon>
        <taxon>Dikarya</taxon>
        <taxon>Ascomycota</taxon>
        <taxon>Pezizomycotina</taxon>
        <taxon>Sordariomycetes</taxon>
        <taxon>Sordariomycetidae</taxon>
        <taxon>Sordariales</taxon>
        <taxon>Podosporaceae</taxon>
        <taxon>Triangularia</taxon>
    </lineage>
</organism>